<name>A0A6J8CZV7_MYTCO</name>
<evidence type="ECO:0000313" key="3">
    <source>
        <dbReference type="EMBL" id="CAC5400502.1"/>
    </source>
</evidence>
<feature type="chain" id="PRO_5027080337" evidence="1">
    <location>
        <begin position="20"/>
        <end position="162"/>
    </location>
</feature>
<organism evidence="3 4">
    <name type="scientific">Mytilus coruscus</name>
    <name type="common">Sea mussel</name>
    <dbReference type="NCBI Taxonomy" id="42192"/>
    <lineage>
        <taxon>Eukaryota</taxon>
        <taxon>Metazoa</taxon>
        <taxon>Spiralia</taxon>
        <taxon>Lophotrochozoa</taxon>
        <taxon>Mollusca</taxon>
        <taxon>Bivalvia</taxon>
        <taxon>Autobranchia</taxon>
        <taxon>Pteriomorphia</taxon>
        <taxon>Mytilida</taxon>
        <taxon>Mytiloidea</taxon>
        <taxon>Mytilidae</taxon>
        <taxon>Mytilinae</taxon>
        <taxon>Mytilus</taxon>
    </lineage>
</organism>
<dbReference type="PANTHER" id="PTHR22803">
    <property type="entry name" value="MANNOSE, PHOSPHOLIPASE, LECTIN RECEPTOR RELATED"/>
    <property type="match status" value="1"/>
</dbReference>
<dbReference type="SUPFAM" id="SSF56436">
    <property type="entry name" value="C-type lectin-like"/>
    <property type="match status" value="1"/>
</dbReference>
<dbReference type="Pfam" id="PF00059">
    <property type="entry name" value="Lectin_C"/>
    <property type="match status" value="1"/>
</dbReference>
<dbReference type="AlphaFoldDB" id="A0A6J8CZV7"/>
<accession>A0A6J8CZV7</accession>
<keyword evidence="1" id="KW-0732">Signal</keyword>
<keyword evidence="4" id="KW-1185">Reference proteome</keyword>
<gene>
    <name evidence="3" type="ORF">MCOR_34680</name>
</gene>
<proteinExistence type="predicted"/>
<feature type="signal peptide" evidence="1">
    <location>
        <begin position="1"/>
        <end position="19"/>
    </location>
</feature>
<dbReference type="Gene3D" id="3.10.100.10">
    <property type="entry name" value="Mannose-Binding Protein A, subunit A"/>
    <property type="match status" value="1"/>
</dbReference>
<dbReference type="InterPro" id="IPR050111">
    <property type="entry name" value="C-type_lectin/snaclec_domain"/>
</dbReference>
<protein>
    <submittedName>
        <fullName evidence="3">CLEC17A</fullName>
    </submittedName>
</protein>
<dbReference type="InterPro" id="IPR001304">
    <property type="entry name" value="C-type_lectin-like"/>
</dbReference>
<dbReference type="InterPro" id="IPR016187">
    <property type="entry name" value="CTDL_fold"/>
</dbReference>
<sequence length="162" mass="18633">MIRLCSLLFCCLYLSTSRAECENGWKSFRDALLLRDCQWKDGDLLDIVDAEENEFIHSNLHDESKWYHIGLNDRLKEGTFEWISGAAMGYSNFWPGKPSNSRDRNCGELRYSGLWNDVSCIKEQNYIYEKKVSDVREAFGVISTKTSSTSQPTAQTTTLSYN</sequence>
<dbReference type="InterPro" id="IPR016186">
    <property type="entry name" value="C-type_lectin-like/link_sf"/>
</dbReference>
<reference evidence="3 4" key="1">
    <citation type="submission" date="2020-06" db="EMBL/GenBank/DDBJ databases">
        <authorList>
            <person name="Li R."/>
            <person name="Bekaert M."/>
        </authorList>
    </citation>
    <scope>NUCLEOTIDE SEQUENCE [LARGE SCALE GENOMIC DNA]</scope>
    <source>
        <strain evidence="4">wild</strain>
    </source>
</reference>
<evidence type="ECO:0000313" key="4">
    <source>
        <dbReference type="Proteomes" id="UP000507470"/>
    </source>
</evidence>
<feature type="domain" description="C-type lectin" evidence="2">
    <location>
        <begin position="37"/>
        <end position="129"/>
    </location>
</feature>
<evidence type="ECO:0000256" key="1">
    <source>
        <dbReference type="SAM" id="SignalP"/>
    </source>
</evidence>
<dbReference type="PROSITE" id="PS50041">
    <property type="entry name" value="C_TYPE_LECTIN_2"/>
    <property type="match status" value="1"/>
</dbReference>
<dbReference type="Proteomes" id="UP000507470">
    <property type="component" value="Unassembled WGS sequence"/>
</dbReference>
<dbReference type="EMBL" id="CACVKT020006205">
    <property type="protein sequence ID" value="CAC5400502.1"/>
    <property type="molecule type" value="Genomic_DNA"/>
</dbReference>
<dbReference type="OrthoDB" id="6158805at2759"/>
<evidence type="ECO:0000259" key="2">
    <source>
        <dbReference type="PROSITE" id="PS50041"/>
    </source>
</evidence>
<dbReference type="SMART" id="SM00034">
    <property type="entry name" value="CLECT"/>
    <property type="match status" value="1"/>
</dbReference>
<dbReference type="CDD" id="cd00037">
    <property type="entry name" value="CLECT"/>
    <property type="match status" value="1"/>
</dbReference>